<evidence type="ECO:0000313" key="2">
    <source>
        <dbReference type="EMBL" id="KAF1688913.1"/>
    </source>
</evidence>
<dbReference type="OrthoDB" id="121974at2"/>
<gene>
    <name evidence="2" type="ORF">CR938_07915</name>
</gene>
<dbReference type="InterPro" id="IPR032710">
    <property type="entry name" value="NTF2-like_dom_sf"/>
</dbReference>
<evidence type="ECO:0000259" key="1">
    <source>
        <dbReference type="Pfam" id="PF14534"/>
    </source>
</evidence>
<comment type="caution">
    <text evidence="2">The sequence shown here is derived from an EMBL/GenBank/DDBJ whole genome shotgun (WGS) entry which is preliminary data.</text>
</comment>
<evidence type="ECO:0000313" key="3">
    <source>
        <dbReference type="Proteomes" id="UP000717981"/>
    </source>
</evidence>
<keyword evidence="3" id="KW-1185">Reference proteome</keyword>
<dbReference type="Gene3D" id="3.10.450.50">
    <property type="match status" value="1"/>
</dbReference>
<dbReference type="InterPro" id="IPR027843">
    <property type="entry name" value="DUF4440"/>
</dbReference>
<name>A0A921P3U5_9GAMM</name>
<reference evidence="2" key="1">
    <citation type="submission" date="2017-10" db="EMBL/GenBank/DDBJ databases">
        <title>Whole genome sequencing of members of genus Pseudoxanthomonas.</title>
        <authorList>
            <person name="Kumar S."/>
            <person name="Bansal K."/>
            <person name="Kaur A."/>
            <person name="Patil P."/>
            <person name="Sharma S."/>
            <person name="Patil P.B."/>
        </authorList>
    </citation>
    <scope>NUCLEOTIDE SEQUENCE</scope>
    <source>
        <strain evidence="2">DSM 22914</strain>
    </source>
</reference>
<accession>A0A921P3U5</accession>
<protein>
    <submittedName>
        <fullName evidence="2">DUF4440 domain-containing protein</fullName>
    </submittedName>
</protein>
<sequence>MAGDGLTALLAALEAELHHPGRACTPARLEQLLHPDFHEVGRSGKRYDRATVLAFLAGGPPRDGIRAGGYRARALAPDWALLHYHSFEVDADGRRRRGALRSSLWHRGADGQWRLFYHQGTSVDADALPAD</sequence>
<dbReference type="EMBL" id="PDWK01000032">
    <property type="protein sequence ID" value="KAF1688913.1"/>
    <property type="molecule type" value="Genomic_DNA"/>
</dbReference>
<dbReference type="AlphaFoldDB" id="A0A921P3U5"/>
<dbReference type="RefSeq" id="WP_162124491.1">
    <property type="nucleotide sequence ID" value="NZ_PDWK01000032.1"/>
</dbReference>
<proteinExistence type="predicted"/>
<dbReference type="Pfam" id="PF14534">
    <property type="entry name" value="DUF4440"/>
    <property type="match status" value="1"/>
</dbReference>
<dbReference type="Proteomes" id="UP000717981">
    <property type="component" value="Unassembled WGS sequence"/>
</dbReference>
<organism evidence="2 3">
    <name type="scientific">Pseudoxanthomonas taiwanensis</name>
    <dbReference type="NCBI Taxonomy" id="176598"/>
    <lineage>
        <taxon>Bacteria</taxon>
        <taxon>Pseudomonadati</taxon>
        <taxon>Pseudomonadota</taxon>
        <taxon>Gammaproteobacteria</taxon>
        <taxon>Lysobacterales</taxon>
        <taxon>Lysobacteraceae</taxon>
        <taxon>Pseudoxanthomonas</taxon>
    </lineage>
</organism>
<feature type="domain" description="DUF4440" evidence="1">
    <location>
        <begin position="10"/>
        <end position="115"/>
    </location>
</feature>
<dbReference type="SUPFAM" id="SSF54427">
    <property type="entry name" value="NTF2-like"/>
    <property type="match status" value="1"/>
</dbReference>